<dbReference type="InterPro" id="IPR021080">
    <property type="entry name" value="Minor_capsid_protein"/>
</dbReference>
<name>A0A2I7QIR2_9CAUD</name>
<proteinExistence type="predicted"/>
<evidence type="ECO:0000313" key="2">
    <source>
        <dbReference type="Proteomes" id="UP000241941"/>
    </source>
</evidence>
<evidence type="ECO:0000313" key="1">
    <source>
        <dbReference type="EMBL" id="AUR81268.1"/>
    </source>
</evidence>
<keyword evidence="2" id="KW-1185">Reference proteome</keyword>
<dbReference type="GeneID" id="55607523"/>
<accession>A0A2I7QIR2</accession>
<sequence>MIRTTVNIQWDEDILDKSLEAVAKAQVVLDEQVLKDSNFFIPKDTGQAEDSGVIASQIGKGEIIWDTPYIRKIYYGVDINFHHDMNPNAQALWFEVAKSRFLSDWVRAAGKEVGDNL</sequence>
<dbReference type="KEGG" id="vg:55607523"/>
<dbReference type="RefSeq" id="YP_009837341.1">
    <property type="nucleotide sequence ID" value="NC_048698.1"/>
</dbReference>
<dbReference type="EMBL" id="MG784342">
    <property type="protein sequence ID" value="AUR81268.1"/>
    <property type="molecule type" value="Genomic_DNA"/>
</dbReference>
<reference evidence="1 2" key="2">
    <citation type="journal article" date="2019" name="Microbiol. Resour. Announc.">
        <title>Complete Genome Sequences of Bacillus Bacteriophages Wes44 and Carmen17.</title>
        <authorList>
            <person name="Alder H."/>
            <person name="Himelright M."/>
            <person name="Eisemann E."/>
            <person name="Temple L."/>
        </authorList>
    </citation>
    <scope>NUCLEOTIDE SEQUENCE [LARGE SCALE GENOMIC DNA]</scope>
</reference>
<organism evidence="1 2">
    <name type="scientific">Bacillus phage Carmen17</name>
    <dbReference type="NCBI Taxonomy" id="2072797"/>
    <lineage>
        <taxon>Viruses</taxon>
        <taxon>Duplodnaviria</taxon>
        <taxon>Heunggongvirae</taxon>
        <taxon>Uroviricota</taxon>
        <taxon>Caudoviricetes</taxon>
        <taxon>Gutmannvirinae</taxon>
        <taxon>Carmenvirus</taxon>
        <taxon>Carmenvirus carmen17</taxon>
    </lineage>
</organism>
<protein>
    <submittedName>
        <fullName evidence="1">Minor capsid protein</fullName>
    </submittedName>
</protein>
<dbReference type="Proteomes" id="UP000241941">
    <property type="component" value="Segment"/>
</dbReference>
<reference evidence="1 2" key="1">
    <citation type="submission" date="2018-01" db="EMBL/GenBank/DDBJ databases">
        <title>Complete Genome of Bacillus phages Carmen17.</title>
        <authorList>
            <person name="Himelright M.J."/>
            <person name="Eisemann E.C."/>
            <person name="Alder H.M."/>
            <person name="Clem A.M."/>
            <person name="Temple L."/>
        </authorList>
    </citation>
    <scope>NUCLEOTIDE SEQUENCE [LARGE SCALE GENOMIC DNA]</scope>
</reference>
<dbReference type="Pfam" id="PF11114">
    <property type="entry name" value="Minor_capsid_2"/>
    <property type="match status" value="1"/>
</dbReference>